<feature type="non-terminal residue" evidence="1">
    <location>
        <position position="1"/>
    </location>
</feature>
<gene>
    <name evidence="1" type="ORF">Taro_048865</name>
</gene>
<organism evidence="1 2">
    <name type="scientific">Colocasia esculenta</name>
    <name type="common">Wild taro</name>
    <name type="synonym">Arum esculentum</name>
    <dbReference type="NCBI Taxonomy" id="4460"/>
    <lineage>
        <taxon>Eukaryota</taxon>
        <taxon>Viridiplantae</taxon>
        <taxon>Streptophyta</taxon>
        <taxon>Embryophyta</taxon>
        <taxon>Tracheophyta</taxon>
        <taxon>Spermatophyta</taxon>
        <taxon>Magnoliopsida</taxon>
        <taxon>Liliopsida</taxon>
        <taxon>Araceae</taxon>
        <taxon>Aroideae</taxon>
        <taxon>Colocasieae</taxon>
        <taxon>Colocasia</taxon>
    </lineage>
</organism>
<evidence type="ECO:0000313" key="1">
    <source>
        <dbReference type="EMBL" id="MQM15912.1"/>
    </source>
</evidence>
<protein>
    <submittedName>
        <fullName evidence="1">Uncharacterized protein</fullName>
    </submittedName>
</protein>
<sequence length="75" mass="7416">LGPPSSGAFEGGIGATSVLESAAQQADSRAQGKTVVRLLSSGRACAGQRRRVVVGVPVASSGSPFSVYVTLGVCP</sequence>
<dbReference type="Proteomes" id="UP000652761">
    <property type="component" value="Unassembled WGS sequence"/>
</dbReference>
<reference evidence="1" key="1">
    <citation type="submission" date="2017-07" db="EMBL/GenBank/DDBJ databases">
        <title>Taro Niue Genome Assembly and Annotation.</title>
        <authorList>
            <person name="Atibalentja N."/>
            <person name="Keating K."/>
            <person name="Fields C.J."/>
        </authorList>
    </citation>
    <scope>NUCLEOTIDE SEQUENCE</scope>
    <source>
        <strain evidence="1">Niue_2</strain>
        <tissue evidence="1">Leaf</tissue>
    </source>
</reference>
<keyword evidence="2" id="KW-1185">Reference proteome</keyword>
<dbReference type="EMBL" id="NMUH01006741">
    <property type="protein sequence ID" value="MQM15912.1"/>
    <property type="molecule type" value="Genomic_DNA"/>
</dbReference>
<proteinExistence type="predicted"/>
<dbReference type="AlphaFoldDB" id="A0A843X999"/>
<comment type="caution">
    <text evidence="1">The sequence shown here is derived from an EMBL/GenBank/DDBJ whole genome shotgun (WGS) entry which is preliminary data.</text>
</comment>
<evidence type="ECO:0000313" key="2">
    <source>
        <dbReference type="Proteomes" id="UP000652761"/>
    </source>
</evidence>
<accession>A0A843X999</accession>
<name>A0A843X999_COLES</name>